<evidence type="ECO:0000313" key="3">
    <source>
        <dbReference type="Proteomes" id="UP001224392"/>
    </source>
</evidence>
<dbReference type="InterPro" id="IPR036255">
    <property type="entry name" value="YgfB-like_sf"/>
</dbReference>
<evidence type="ECO:0000256" key="1">
    <source>
        <dbReference type="ARBA" id="ARBA00038308"/>
    </source>
</evidence>
<dbReference type="Gene3D" id="1.20.120.740">
    <property type="entry name" value="YgfB uncharacterised protein family UPF0149, PF03695"/>
    <property type="match status" value="1"/>
</dbReference>
<comment type="similarity">
    <text evidence="1">Belongs to the UPF0149 family.</text>
</comment>
<dbReference type="SUPFAM" id="SSF101327">
    <property type="entry name" value="YgfB-like"/>
    <property type="match status" value="1"/>
</dbReference>
<name>A0ABQ6M0F5_9GAMM</name>
<organism evidence="2 3">
    <name type="scientific">Biformimicrobium ophioploci</name>
    <dbReference type="NCBI Taxonomy" id="3036711"/>
    <lineage>
        <taxon>Bacteria</taxon>
        <taxon>Pseudomonadati</taxon>
        <taxon>Pseudomonadota</taxon>
        <taxon>Gammaproteobacteria</taxon>
        <taxon>Cellvibrionales</taxon>
        <taxon>Microbulbiferaceae</taxon>
        <taxon>Biformimicrobium</taxon>
    </lineage>
</organism>
<dbReference type="RefSeq" id="WP_285764451.1">
    <property type="nucleotide sequence ID" value="NZ_BSYJ01000004.1"/>
</dbReference>
<evidence type="ECO:0000313" key="2">
    <source>
        <dbReference type="EMBL" id="GMG87834.1"/>
    </source>
</evidence>
<dbReference type="Pfam" id="PF03695">
    <property type="entry name" value="UPF0149"/>
    <property type="match status" value="1"/>
</dbReference>
<dbReference type="PANTHER" id="PTHR37528:SF1">
    <property type="entry name" value="UPF0149 PROTEIN YGFB"/>
    <property type="match status" value="1"/>
</dbReference>
<proteinExistence type="inferred from homology"/>
<accession>A0ABQ6M0F5</accession>
<gene>
    <name evidence="2" type="ORF">MNKW57_21550</name>
</gene>
<sequence>MSDTNPTYAKTSAILAGTGSSPSELHGLLAGKLAGGAALDAGRWRKAALTYMEIDAVPADLNSLLSDLLEQTVAQLGGDSFEFSLLLDEGADASVRTGQLAEWCSGFLHGFGTSGMTGDDKVPPTSAEALKDIAAIAQVDAEEVEEGEDAETALFELLEYVRVAAMNIYTECGGRDESEVH</sequence>
<dbReference type="InterPro" id="IPR011978">
    <property type="entry name" value="YgfB-like"/>
</dbReference>
<reference evidence="2 3" key="1">
    <citation type="submission" date="2023-04" db="EMBL/GenBank/DDBJ databases">
        <title>Marinobulbifer ophiurae gen. nov., sp. Nov., isolate from tissue of brittle star Ophioplocus japonicus.</title>
        <authorList>
            <person name="Kawano K."/>
            <person name="Sawayama S."/>
            <person name="Nakagawa S."/>
        </authorList>
    </citation>
    <scope>NUCLEOTIDE SEQUENCE [LARGE SCALE GENOMIC DNA]</scope>
    <source>
        <strain evidence="2 3">NKW57</strain>
    </source>
</reference>
<keyword evidence="3" id="KW-1185">Reference proteome</keyword>
<dbReference type="Proteomes" id="UP001224392">
    <property type="component" value="Unassembled WGS sequence"/>
</dbReference>
<dbReference type="PANTHER" id="PTHR37528">
    <property type="entry name" value="UPF0149 PROTEIN YGFB"/>
    <property type="match status" value="1"/>
</dbReference>
<comment type="caution">
    <text evidence="2">The sequence shown here is derived from an EMBL/GenBank/DDBJ whole genome shotgun (WGS) entry which is preliminary data.</text>
</comment>
<dbReference type="EMBL" id="BSYJ01000004">
    <property type="protein sequence ID" value="GMG87834.1"/>
    <property type="molecule type" value="Genomic_DNA"/>
</dbReference>
<protein>
    <submittedName>
        <fullName evidence="2">YecA family protein</fullName>
    </submittedName>
</protein>